<reference evidence="1" key="1">
    <citation type="submission" date="2021-04" db="EMBL/GenBank/DDBJ databases">
        <title>Genome based classification of Actinospica acidithermotolerans sp. nov., an actinobacterium isolated from an Indonesian hot spring.</title>
        <authorList>
            <person name="Kusuma A.B."/>
            <person name="Putra K.E."/>
            <person name="Nafisah S."/>
            <person name="Loh J."/>
            <person name="Nouioui I."/>
            <person name="Goodfellow M."/>
        </authorList>
    </citation>
    <scope>NUCLEOTIDE SEQUENCE</scope>
    <source>
        <strain evidence="1">DSM 45618</strain>
    </source>
</reference>
<dbReference type="Proteomes" id="UP000677913">
    <property type="component" value="Unassembled WGS sequence"/>
</dbReference>
<sequence length="57" mass="5780">MTAVRRAGAAMMRDANVGNVLVVERGTPVGVVSLGDLALDRDETSALAAISGQPPTT</sequence>
<comment type="caution">
    <text evidence="1">The sequence shown here is derived from an EMBL/GenBank/DDBJ whole genome shotgun (WGS) entry which is preliminary data.</text>
</comment>
<dbReference type="SUPFAM" id="SSF54631">
    <property type="entry name" value="CBS-domain pair"/>
    <property type="match status" value="1"/>
</dbReference>
<dbReference type="EMBL" id="JAGSXH010000017">
    <property type="protein sequence ID" value="MBS2962895.1"/>
    <property type="molecule type" value="Genomic_DNA"/>
</dbReference>
<protein>
    <recommendedName>
        <fullName evidence="3">CBS domain-containing protein</fullName>
    </recommendedName>
</protein>
<evidence type="ECO:0008006" key="3">
    <source>
        <dbReference type="Google" id="ProtNLM"/>
    </source>
</evidence>
<organism evidence="1 2">
    <name type="scientific">Actinocrinis puniceicyclus</name>
    <dbReference type="NCBI Taxonomy" id="977794"/>
    <lineage>
        <taxon>Bacteria</taxon>
        <taxon>Bacillati</taxon>
        <taxon>Actinomycetota</taxon>
        <taxon>Actinomycetes</taxon>
        <taxon>Catenulisporales</taxon>
        <taxon>Actinospicaceae</taxon>
        <taxon>Actinocrinis</taxon>
    </lineage>
</organism>
<dbReference type="AlphaFoldDB" id="A0A8J7WNX0"/>
<name>A0A8J7WNX0_9ACTN</name>
<proteinExistence type="predicted"/>
<evidence type="ECO:0000313" key="2">
    <source>
        <dbReference type="Proteomes" id="UP000677913"/>
    </source>
</evidence>
<accession>A0A8J7WNX0</accession>
<keyword evidence="2" id="KW-1185">Reference proteome</keyword>
<evidence type="ECO:0000313" key="1">
    <source>
        <dbReference type="EMBL" id="MBS2962895.1"/>
    </source>
</evidence>
<gene>
    <name evidence="1" type="ORF">KGA66_07565</name>
</gene>
<dbReference type="RefSeq" id="WP_211466061.1">
    <property type="nucleotide sequence ID" value="NZ_JAGSXH010000017.1"/>
</dbReference>
<dbReference type="InterPro" id="IPR046342">
    <property type="entry name" value="CBS_dom_sf"/>
</dbReference>